<accession>A0A8X6T631</accession>
<dbReference type="Proteomes" id="UP000887013">
    <property type="component" value="Unassembled WGS sequence"/>
</dbReference>
<reference evidence="2" key="1">
    <citation type="submission" date="2020-08" db="EMBL/GenBank/DDBJ databases">
        <title>Multicomponent nature underlies the extraordinary mechanical properties of spider dragline silk.</title>
        <authorList>
            <person name="Kono N."/>
            <person name="Nakamura H."/>
            <person name="Mori M."/>
            <person name="Yoshida Y."/>
            <person name="Ohtoshi R."/>
            <person name="Malay A.D."/>
            <person name="Moran D.A.P."/>
            <person name="Tomita M."/>
            <person name="Numata K."/>
            <person name="Arakawa K."/>
        </authorList>
    </citation>
    <scope>NUCLEOTIDE SEQUENCE</scope>
</reference>
<feature type="non-terminal residue" evidence="2">
    <location>
        <position position="1"/>
    </location>
</feature>
<organism evidence="2 3">
    <name type="scientific">Nephila pilipes</name>
    <name type="common">Giant wood spider</name>
    <name type="synonym">Nephila maculata</name>
    <dbReference type="NCBI Taxonomy" id="299642"/>
    <lineage>
        <taxon>Eukaryota</taxon>
        <taxon>Metazoa</taxon>
        <taxon>Ecdysozoa</taxon>
        <taxon>Arthropoda</taxon>
        <taxon>Chelicerata</taxon>
        <taxon>Arachnida</taxon>
        <taxon>Araneae</taxon>
        <taxon>Araneomorphae</taxon>
        <taxon>Entelegynae</taxon>
        <taxon>Araneoidea</taxon>
        <taxon>Nephilidae</taxon>
        <taxon>Nephila</taxon>
    </lineage>
</organism>
<evidence type="ECO:0000313" key="3">
    <source>
        <dbReference type="Proteomes" id="UP000887013"/>
    </source>
</evidence>
<evidence type="ECO:0000256" key="1">
    <source>
        <dbReference type="SAM" id="MobiDB-lite"/>
    </source>
</evidence>
<dbReference type="OrthoDB" id="10586981at2759"/>
<feature type="region of interest" description="Disordered" evidence="1">
    <location>
        <begin position="1"/>
        <end position="51"/>
    </location>
</feature>
<proteinExistence type="predicted"/>
<sequence>HVLQQGGVRGRPTPPKVSPEPPDRHLFGGLRCHPLRSPRVPTARGGRQNRR</sequence>
<evidence type="ECO:0000313" key="2">
    <source>
        <dbReference type="EMBL" id="GFS76390.1"/>
    </source>
</evidence>
<protein>
    <submittedName>
        <fullName evidence="2">Uncharacterized protein</fullName>
    </submittedName>
</protein>
<keyword evidence="3" id="KW-1185">Reference proteome</keyword>
<comment type="caution">
    <text evidence="2">The sequence shown here is derived from an EMBL/GenBank/DDBJ whole genome shotgun (WGS) entry which is preliminary data.</text>
</comment>
<dbReference type="AlphaFoldDB" id="A0A8X6T631"/>
<gene>
    <name evidence="2" type="ORF">NPIL_220011</name>
</gene>
<name>A0A8X6T631_NEPPI</name>
<dbReference type="EMBL" id="BMAW01050646">
    <property type="protein sequence ID" value="GFS76390.1"/>
    <property type="molecule type" value="Genomic_DNA"/>
</dbReference>